<accession>A0A139P3K8</accession>
<dbReference type="EMBL" id="LQRI01000122">
    <property type="protein sequence ID" value="KXT82805.1"/>
    <property type="molecule type" value="Genomic_DNA"/>
</dbReference>
<dbReference type="PATRIC" id="fig|1303.77.peg.839"/>
<organism evidence="1 2">
    <name type="scientific">Streptococcus oralis</name>
    <dbReference type="NCBI Taxonomy" id="1303"/>
    <lineage>
        <taxon>Bacteria</taxon>
        <taxon>Bacillati</taxon>
        <taxon>Bacillota</taxon>
        <taxon>Bacilli</taxon>
        <taxon>Lactobacillales</taxon>
        <taxon>Streptococcaceae</taxon>
        <taxon>Streptococcus</taxon>
    </lineage>
</organism>
<reference evidence="1 2" key="1">
    <citation type="submission" date="2016-01" db="EMBL/GenBank/DDBJ databases">
        <title>Highly variable Streptococcus oralis are common among viridans streptococci isolated from primates.</title>
        <authorList>
            <person name="Denapaite D."/>
            <person name="Rieger M."/>
            <person name="Koendgen S."/>
            <person name="Brueckner R."/>
            <person name="Ochigava I."/>
            <person name="Kappeler P."/>
            <person name="Maetz-Rensing K."/>
            <person name="Leendertz F."/>
            <person name="Hakenbeck R."/>
        </authorList>
    </citation>
    <scope>NUCLEOTIDE SEQUENCE [LARGE SCALE GENOMIC DNA]</scope>
    <source>
        <strain evidence="1 2">DD14</strain>
    </source>
</reference>
<comment type="caution">
    <text evidence="1">The sequence shown here is derived from an EMBL/GenBank/DDBJ whole genome shotgun (WGS) entry which is preliminary data.</text>
</comment>
<sequence length="418" mass="48555">MEIQLINYNGRNENDYVVKECNSFGQAHSLDSYDLNIIDLTSSSIWLNHSSITDFETLVCDNDFQTLLTSVYNSSKTKFLYILPPNNRFKIKFTTSIRGTGKDFLAREQLKDIIRYLIHNLEKVIPIKIDLYYEKTHTNLFGTRLSADFYFAPKMAKNYYDGYNLPENMIYSDGSEKLVFVSCGRYSLTTLQATSNNELSVLIQNILMDKTEEGEPDWFQELQFFDDSKQSEVIQIENRKIEESKDKIKISEAIIRENKHFESILFKSGSELEVILSEMLEIMCDVQSEFEDRKNEDYSFEKDGIHYIFEFKGLTKDVKKSNVSQLVTHGHIYEETKEVVPDVIKKIIIVNRFKDIKPEERLPVSNNVITVASNAANNVLIIDSLIFLKMFEQFKTGKLSSEDILSRFREVGLCELDR</sequence>
<proteinExistence type="predicted"/>
<evidence type="ECO:0000313" key="2">
    <source>
        <dbReference type="Proteomes" id="UP000070497"/>
    </source>
</evidence>
<evidence type="ECO:0000313" key="1">
    <source>
        <dbReference type="EMBL" id="KXT82805.1"/>
    </source>
</evidence>
<dbReference type="Proteomes" id="UP000070497">
    <property type="component" value="Unassembled WGS sequence"/>
</dbReference>
<dbReference type="RefSeq" id="WP_061418439.1">
    <property type="nucleotide sequence ID" value="NZ_KQ969337.1"/>
</dbReference>
<dbReference type="AlphaFoldDB" id="A0A139P3K8"/>
<gene>
    <name evidence="1" type="ORF">SORDD14_00733</name>
</gene>
<protein>
    <submittedName>
        <fullName evidence="1">Uncharacterized protein</fullName>
    </submittedName>
</protein>
<name>A0A139P3K8_STROR</name>